<keyword evidence="8" id="KW-1185">Reference proteome</keyword>
<dbReference type="Pfam" id="PF12796">
    <property type="entry name" value="Ank_2"/>
    <property type="match status" value="1"/>
</dbReference>
<feature type="compositionally biased region" description="Basic and acidic residues" evidence="4">
    <location>
        <begin position="337"/>
        <end position="357"/>
    </location>
</feature>
<keyword evidence="5" id="KW-0812">Transmembrane</keyword>
<reference evidence="7" key="2">
    <citation type="submission" date="2025-09" db="UniProtKB">
        <authorList>
            <consortium name="Ensembl"/>
        </authorList>
    </citation>
    <scope>IDENTIFICATION</scope>
</reference>
<dbReference type="AlphaFoldDB" id="A0A8C7C180"/>
<dbReference type="PANTHER" id="PTHR24147:SF60">
    <property type="entry name" value="ANKYRIN REPEAT DOMAIN-CONTAINING PROTEIN 26-RELATED"/>
    <property type="match status" value="1"/>
</dbReference>
<accession>A0A8C7C180</accession>
<name>A0A8C7C180_NEOVI</name>
<evidence type="ECO:0000313" key="7">
    <source>
        <dbReference type="Ensembl" id="ENSNVIP00000030232.1"/>
    </source>
</evidence>
<feature type="region of interest" description="Disordered" evidence="4">
    <location>
        <begin position="318"/>
        <end position="370"/>
    </location>
</feature>
<keyword evidence="5" id="KW-0472">Membrane</keyword>
<dbReference type="SMART" id="SM00248">
    <property type="entry name" value="ANK"/>
    <property type="match status" value="4"/>
</dbReference>
<dbReference type="InterPro" id="IPR036770">
    <property type="entry name" value="Ankyrin_rpt-contain_sf"/>
</dbReference>
<feature type="coiled-coil region" evidence="3">
    <location>
        <begin position="919"/>
        <end position="1114"/>
    </location>
</feature>
<evidence type="ECO:0000256" key="5">
    <source>
        <dbReference type="SAM" id="Phobius"/>
    </source>
</evidence>
<dbReference type="SUPFAM" id="SSF48403">
    <property type="entry name" value="Ankyrin repeat"/>
    <property type="match status" value="1"/>
</dbReference>
<feature type="region of interest" description="Disordered" evidence="4">
    <location>
        <begin position="1"/>
        <end position="31"/>
    </location>
</feature>
<evidence type="ECO:0000256" key="4">
    <source>
        <dbReference type="SAM" id="MobiDB-lite"/>
    </source>
</evidence>
<keyword evidence="2" id="KW-0040">ANK repeat</keyword>
<dbReference type="PANTHER" id="PTHR24147">
    <property type="entry name" value="ANKYRIN REPEAT DOMAIN 36-RELATED"/>
    <property type="match status" value="1"/>
</dbReference>
<feature type="repeat" description="ANK" evidence="2">
    <location>
        <begin position="81"/>
        <end position="113"/>
    </location>
</feature>
<protein>
    <recommendedName>
        <fullName evidence="6">CCDC144C-like coiled-coil domain-containing protein</fullName>
    </recommendedName>
</protein>
<dbReference type="GeneTree" id="ENSGT00940000153661"/>
<evidence type="ECO:0000313" key="8">
    <source>
        <dbReference type="Proteomes" id="UP000694425"/>
    </source>
</evidence>
<keyword evidence="1 3" id="KW-0175">Coiled coil</keyword>
<evidence type="ECO:0000259" key="6">
    <source>
        <dbReference type="Pfam" id="PF14915"/>
    </source>
</evidence>
<feature type="transmembrane region" description="Helical" evidence="5">
    <location>
        <begin position="244"/>
        <end position="264"/>
    </location>
</feature>
<dbReference type="Pfam" id="PF14915">
    <property type="entry name" value="CCDC144C"/>
    <property type="match status" value="1"/>
</dbReference>
<dbReference type="Pfam" id="PF00023">
    <property type="entry name" value="Ank"/>
    <property type="match status" value="1"/>
</dbReference>
<feature type="coiled-coil region" evidence="3">
    <location>
        <begin position="598"/>
        <end position="696"/>
    </location>
</feature>
<evidence type="ECO:0000256" key="3">
    <source>
        <dbReference type="SAM" id="Coils"/>
    </source>
</evidence>
<reference evidence="7" key="1">
    <citation type="submission" date="2025-08" db="UniProtKB">
        <authorList>
            <consortium name="Ensembl"/>
        </authorList>
    </citation>
    <scope>IDENTIFICATION</scope>
</reference>
<organism evidence="7 8">
    <name type="scientific">Neovison vison</name>
    <name type="common">American mink</name>
    <name type="synonym">Mustela vison</name>
    <dbReference type="NCBI Taxonomy" id="452646"/>
    <lineage>
        <taxon>Eukaryota</taxon>
        <taxon>Metazoa</taxon>
        <taxon>Chordata</taxon>
        <taxon>Craniata</taxon>
        <taxon>Vertebrata</taxon>
        <taxon>Euteleostomi</taxon>
        <taxon>Mammalia</taxon>
        <taxon>Eutheria</taxon>
        <taxon>Laurasiatheria</taxon>
        <taxon>Carnivora</taxon>
        <taxon>Caniformia</taxon>
        <taxon>Musteloidea</taxon>
        <taxon>Mustelidae</taxon>
        <taxon>Mustelinae</taxon>
        <taxon>Neogale</taxon>
    </lineage>
</organism>
<dbReference type="InterPro" id="IPR039497">
    <property type="entry name" value="CC144C-like_CC_dom"/>
</dbReference>
<proteinExistence type="predicted"/>
<sequence>MKKFFGFGAGKGRSSPTFRTEPMNGLGARADKNEEVNKSQRGYNVRVKDLKKIHRAAAVGDVAKVQRLLLLGKDVNKRDKMKRTPLHLACTIGHADMVTLLVERKCQLNLCDRECKTPLMKAVQCQEEACVTILLEHGANPHLTDNFGNTALHYAVAGENTSIVEKLILYHANIEARNKERPAIGTKDDGITESVPQAQTANDCLTSADRADKNDRHGKLVIFSAFFLGLNASIKKITVCRSSYVPHFIKIFFVFFLLSFFLSIPASENIGFFNGYFYWIFKNSVPALDTKELRKGEKEKQTSKESVITPRFEKAPSLTSCPLQMNDDSTSSGMDQDEGRPAKKTSSEEEEVKKQIDPVDDLDDLTPSSETISEDFHMPCSNYMICMSLIEQHGMDCKDSVSLLKIQDMVLSYERLIELKKNHCGQLKRKNKKMENKANGLQKELSETKEMISKLELQKVEWEQELCSLRFTLKQEKERRRNAEMLYEKIQEQLIRKEEQYNKEVEMKQELELNLRTLDMELRTVKNDFNQVVEEWNDTKKQLCREQDARILQDGILNNHLCKQKELEMDNKRSSGISNSRENETYLLHNKYILEDQIAMLRLEIDTINNQSQEKERKYCEDIEILKEKHVSLQKTIKLNEERLTKTELQHSGQINALSIENTMLKSKLENEKQNKERLDEKVESYRARLAAAIQDYDQSQTSKRDLELAFQRAKGEWFRVQDKLNFDVSKLKEDNELLSQNLSEAESKFNTLETELHRTRDALREKTLVLERVQRDLSQTQCQKKEIQHSYQNAQDKVSKYMGKQESLKERLSQLQSENMLLQQQLDDAHNKASSKEKVVINIQDQFQDIIKKLQAESQKQALVIEASKQELINERNLLRERMYVYEKEKVEREVTVRQLQEELADTLKKQSMSEASLEVTSRCRMNLEDEVQDLKKKLAQIRNQVCMKLEVENAELKDTIKKQVGKIEQLQENTLSTCSSDDEKGQIKKFIELKQSLECSLNQEMKKNSELEKEITRFKKLLKVTRKKLSEYENEDLTFHGDLRTSHTETDIQINMLKHKVDDLTAKLETLSSKNQVLTLELSSMKEIQTKCEKLEKNKKKLEQQVVNLRSCVEVNMVEYSKIEQYKRELEERTRLNIEEKLKEVDLFLQVNLFVYKMLSFISLQITFWLYAVQSFPLLSLYSLFNRNVALRENVVIPTSNSWRSSNDIGTFLTKVSYIILPFFPWVSDF</sequence>
<dbReference type="Ensembl" id="ENSNVIT00000035032.1">
    <property type="protein sequence ID" value="ENSNVIP00000030232.1"/>
    <property type="gene ID" value="ENSNVIG00000023293.1"/>
</dbReference>
<feature type="repeat" description="ANK" evidence="2">
    <location>
        <begin position="114"/>
        <end position="146"/>
    </location>
</feature>
<dbReference type="Proteomes" id="UP000694425">
    <property type="component" value="Unplaced"/>
</dbReference>
<keyword evidence="5" id="KW-1133">Transmembrane helix</keyword>
<dbReference type="Gene3D" id="1.25.40.20">
    <property type="entry name" value="Ankyrin repeat-containing domain"/>
    <property type="match status" value="2"/>
</dbReference>
<dbReference type="InterPro" id="IPR050657">
    <property type="entry name" value="Ankyrin_repeat_domain"/>
</dbReference>
<feature type="domain" description="CCDC144C-like coiled-coil" evidence="6">
    <location>
        <begin position="471"/>
        <end position="946"/>
    </location>
</feature>
<feature type="coiled-coil region" evidence="3">
    <location>
        <begin position="417"/>
        <end position="528"/>
    </location>
</feature>
<evidence type="ECO:0000256" key="2">
    <source>
        <dbReference type="PROSITE-ProRule" id="PRU00023"/>
    </source>
</evidence>
<evidence type="ECO:0000256" key="1">
    <source>
        <dbReference type="ARBA" id="ARBA00023054"/>
    </source>
</evidence>
<dbReference type="InterPro" id="IPR002110">
    <property type="entry name" value="Ankyrin_rpt"/>
</dbReference>
<dbReference type="PROSITE" id="PS50088">
    <property type="entry name" value="ANK_REPEAT"/>
    <property type="match status" value="3"/>
</dbReference>
<feature type="coiled-coil region" evidence="3">
    <location>
        <begin position="729"/>
        <end position="890"/>
    </location>
</feature>
<feature type="compositionally biased region" description="Polar residues" evidence="4">
    <location>
        <begin position="318"/>
        <end position="334"/>
    </location>
</feature>
<dbReference type="PROSITE" id="PS50297">
    <property type="entry name" value="ANK_REP_REGION"/>
    <property type="match status" value="2"/>
</dbReference>
<feature type="repeat" description="ANK" evidence="2">
    <location>
        <begin position="147"/>
        <end position="179"/>
    </location>
</feature>